<dbReference type="EMBL" id="FOBV01000002">
    <property type="protein sequence ID" value="SEM32245.1"/>
    <property type="molecule type" value="Genomic_DNA"/>
</dbReference>
<feature type="domain" description="Peptidase S9 prolyl oligopeptidase catalytic" evidence="2">
    <location>
        <begin position="108"/>
        <end position="297"/>
    </location>
</feature>
<proteinExistence type="predicted"/>
<organism evidence="3 4">
    <name type="scientific">Chryseobacterium taichungense</name>
    <dbReference type="NCBI Taxonomy" id="295069"/>
    <lineage>
        <taxon>Bacteria</taxon>
        <taxon>Pseudomonadati</taxon>
        <taxon>Bacteroidota</taxon>
        <taxon>Flavobacteriia</taxon>
        <taxon>Flavobacteriales</taxon>
        <taxon>Weeksellaceae</taxon>
        <taxon>Chryseobacterium group</taxon>
        <taxon>Chryseobacterium</taxon>
    </lineage>
</organism>
<evidence type="ECO:0000259" key="2">
    <source>
        <dbReference type="Pfam" id="PF00326"/>
    </source>
</evidence>
<sequence>MNYKFFICLLISNFVFSQSVKLEERLPLDYEVYRDTNEKKLKKEYEYLNSLQFYGFDYKSFDNLKIRGFLIQPKKEGKYPVIVFNRGGNRELGLVSIQMMTDFLGKIAEQGFIVMGSQLRGSGLSEGQDEFGGKDINDVLSILDIIKTLPNADQSRIGMIGISRGVMTNFLVLKETDVIKSCISIAGIADLDQKDRADMKSLYQQLIPGYNENPKLELEKRSPLIAIEKMKRKSSSHFIIHGAKDEKVNVSNAFDLYQKLSQNNISARLKIYEDENHGINSHTDELLTDISNWFKTKL</sequence>
<dbReference type="InterPro" id="IPR001375">
    <property type="entry name" value="Peptidase_S9_cat"/>
</dbReference>
<dbReference type="OrthoDB" id="9805123at2"/>
<dbReference type="SUPFAM" id="SSF53474">
    <property type="entry name" value="alpha/beta-Hydrolases"/>
    <property type="match status" value="1"/>
</dbReference>
<dbReference type="Pfam" id="PF00326">
    <property type="entry name" value="Peptidase_S9"/>
    <property type="match status" value="1"/>
</dbReference>
<dbReference type="Gene3D" id="3.40.50.1820">
    <property type="entry name" value="alpha/beta hydrolase"/>
    <property type="match status" value="1"/>
</dbReference>
<dbReference type="PANTHER" id="PTHR42776:SF4">
    <property type="entry name" value="ACYLAMINO-ACID-RELEASING ENZYME"/>
    <property type="match status" value="1"/>
</dbReference>
<protein>
    <submittedName>
        <fullName evidence="3">Prolyl oligopeptidase family protein</fullName>
    </submittedName>
</protein>
<dbReference type="Proteomes" id="UP000199450">
    <property type="component" value="Unassembled WGS sequence"/>
</dbReference>
<evidence type="ECO:0000313" key="4">
    <source>
        <dbReference type="Proteomes" id="UP000199450"/>
    </source>
</evidence>
<gene>
    <name evidence="3" type="ORF">SAMN05421856_102396</name>
</gene>
<dbReference type="InterPro" id="IPR029058">
    <property type="entry name" value="AB_hydrolase_fold"/>
</dbReference>
<dbReference type="RefSeq" id="WP_089999051.1">
    <property type="nucleotide sequence ID" value="NZ_FOBV01000002.1"/>
</dbReference>
<name>A0A1H7XF02_9FLAO</name>
<dbReference type="PANTHER" id="PTHR42776">
    <property type="entry name" value="SERINE PEPTIDASE S9 FAMILY MEMBER"/>
    <property type="match status" value="1"/>
</dbReference>
<dbReference type="GO" id="GO:0004252">
    <property type="term" value="F:serine-type endopeptidase activity"/>
    <property type="evidence" value="ECO:0007669"/>
    <property type="project" value="TreeGrafter"/>
</dbReference>
<dbReference type="STRING" id="295069.SAMN05421856_102396"/>
<evidence type="ECO:0000313" key="3">
    <source>
        <dbReference type="EMBL" id="SEM32245.1"/>
    </source>
</evidence>
<accession>A0A1H7XF02</accession>
<dbReference type="AlphaFoldDB" id="A0A1H7XF02"/>
<reference evidence="4" key="1">
    <citation type="submission" date="2016-10" db="EMBL/GenBank/DDBJ databases">
        <authorList>
            <person name="Varghese N."/>
            <person name="Submissions S."/>
        </authorList>
    </citation>
    <scope>NUCLEOTIDE SEQUENCE [LARGE SCALE GENOMIC DNA]</scope>
    <source>
        <strain evidence="4">DSM 17453</strain>
    </source>
</reference>
<evidence type="ECO:0000256" key="1">
    <source>
        <dbReference type="ARBA" id="ARBA00022801"/>
    </source>
</evidence>
<keyword evidence="4" id="KW-1185">Reference proteome</keyword>
<keyword evidence="1" id="KW-0378">Hydrolase</keyword>
<dbReference type="GO" id="GO:0006508">
    <property type="term" value="P:proteolysis"/>
    <property type="evidence" value="ECO:0007669"/>
    <property type="project" value="InterPro"/>
</dbReference>